<dbReference type="AlphaFoldDB" id="A0A3N9Q3S5"/>
<sequence length="226" mass="25446">MTRVRGVVNGAYSLLKPYLFIIIGLEGLHFLINSILGMSGLNQNPEVSAGNIATSFLIVMAIILPLILFKRILNLGASRKEYYIGSIVTYLLFTAVFSFFNIIWYLFEINIFINYKNYFNIIEILNWNQHGKWGMFVYQFATYLLAISFFSFIVTSLKSKLGIVLSLIIAGVLSSVLSIKALRTVFVEGLTAVIMNPNIVVGTLLTLVVAGFFFAMGWYFISKKEI</sequence>
<feature type="transmembrane region" description="Helical" evidence="1">
    <location>
        <begin position="12"/>
        <end position="32"/>
    </location>
</feature>
<reference evidence="2 3" key="1">
    <citation type="submission" date="2018-11" db="EMBL/GenBank/DDBJ databases">
        <title>Genome sequence of strain 7197.</title>
        <authorList>
            <person name="Gao J."/>
            <person name="Sun J."/>
        </authorList>
    </citation>
    <scope>NUCLEOTIDE SEQUENCE [LARGE SCALE GENOMIC DNA]</scope>
    <source>
        <strain evidence="2 3">7197</strain>
    </source>
</reference>
<evidence type="ECO:0000313" key="3">
    <source>
        <dbReference type="Proteomes" id="UP000282529"/>
    </source>
</evidence>
<name>A0A3N9Q3S5_9BACL</name>
<dbReference type="Proteomes" id="UP000282529">
    <property type="component" value="Unassembled WGS sequence"/>
</dbReference>
<evidence type="ECO:0000256" key="1">
    <source>
        <dbReference type="SAM" id="Phobius"/>
    </source>
</evidence>
<keyword evidence="1" id="KW-1133">Transmembrane helix</keyword>
<dbReference type="OrthoDB" id="2594164at2"/>
<feature type="transmembrane region" description="Helical" evidence="1">
    <location>
        <begin position="199"/>
        <end position="221"/>
    </location>
</feature>
<feature type="transmembrane region" description="Helical" evidence="1">
    <location>
        <begin position="52"/>
        <end position="70"/>
    </location>
</feature>
<proteinExistence type="predicted"/>
<feature type="transmembrane region" description="Helical" evidence="1">
    <location>
        <begin position="161"/>
        <end position="179"/>
    </location>
</feature>
<feature type="transmembrane region" description="Helical" evidence="1">
    <location>
        <begin position="82"/>
        <end position="107"/>
    </location>
</feature>
<keyword evidence="3" id="KW-1185">Reference proteome</keyword>
<keyword evidence="1" id="KW-0812">Transmembrane</keyword>
<gene>
    <name evidence="2" type="ORF">EH198_07345</name>
</gene>
<feature type="transmembrane region" description="Helical" evidence="1">
    <location>
        <begin position="136"/>
        <end position="154"/>
    </location>
</feature>
<evidence type="ECO:0000313" key="2">
    <source>
        <dbReference type="EMBL" id="RQW12166.1"/>
    </source>
</evidence>
<keyword evidence="1" id="KW-0472">Membrane</keyword>
<protein>
    <submittedName>
        <fullName evidence="2">Uncharacterized protein</fullName>
    </submittedName>
</protein>
<organism evidence="2 3">
    <name type="scientific">Paenibacillus rhizophilus</name>
    <dbReference type="NCBI Taxonomy" id="1850366"/>
    <lineage>
        <taxon>Bacteria</taxon>
        <taxon>Bacillati</taxon>
        <taxon>Bacillota</taxon>
        <taxon>Bacilli</taxon>
        <taxon>Bacillales</taxon>
        <taxon>Paenibacillaceae</taxon>
        <taxon>Paenibacillus</taxon>
    </lineage>
</organism>
<dbReference type="RefSeq" id="WP_124694902.1">
    <property type="nucleotide sequence ID" value="NZ_JBHUFE010000030.1"/>
</dbReference>
<dbReference type="EMBL" id="RQPI01000003">
    <property type="protein sequence ID" value="RQW12166.1"/>
    <property type="molecule type" value="Genomic_DNA"/>
</dbReference>
<accession>A0A3N9Q3S5</accession>
<comment type="caution">
    <text evidence="2">The sequence shown here is derived from an EMBL/GenBank/DDBJ whole genome shotgun (WGS) entry which is preliminary data.</text>
</comment>